<protein>
    <submittedName>
        <fullName evidence="1">Uncharacterized protein</fullName>
    </submittedName>
</protein>
<feature type="non-terminal residue" evidence="1">
    <location>
        <position position="1"/>
    </location>
</feature>
<proteinExistence type="predicted"/>
<evidence type="ECO:0000313" key="1">
    <source>
        <dbReference type="EMBL" id="GAI93423.1"/>
    </source>
</evidence>
<accession>X1SKD5</accession>
<name>X1SKD5_9ZZZZ</name>
<comment type="caution">
    <text evidence="1">The sequence shown here is derived from an EMBL/GenBank/DDBJ whole genome shotgun (WGS) entry which is preliminary data.</text>
</comment>
<sequence length="49" mass="5630">DKDRAVAVGNGGGYIKAVNYIFRNYISFDRFFSNLEKDPVEIRCTKTKL</sequence>
<gene>
    <name evidence="1" type="ORF">S12H4_40481</name>
</gene>
<organism evidence="1">
    <name type="scientific">marine sediment metagenome</name>
    <dbReference type="NCBI Taxonomy" id="412755"/>
    <lineage>
        <taxon>unclassified sequences</taxon>
        <taxon>metagenomes</taxon>
        <taxon>ecological metagenomes</taxon>
    </lineage>
</organism>
<dbReference type="EMBL" id="BARW01024569">
    <property type="protein sequence ID" value="GAI93423.1"/>
    <property type="molecule type" value="Genomic_DNA"/>
</dbReference>
<dbReference type="AlphaFoldDB" id="X1SKD5"/>
<reference evidence="1" key="1">
    <citation type="journal article" date="2014" name="Front. Microbiol.">
        <title>High frequency of phylogenetically diverse reductive dehalogenase-homologous genes in deep subseafloor sedimentary metagenomes.</title>
        <authorList>
            <person name="Kawai M."/>
            <person name="Futagami T."/>
            <person name="Toyoda A."/>
            <person name="Takaki Y."/>
            <person name="Nishi S."/>
            <person name="Hori S."/>
            <person name="Arai W."/>
            <person name="Tsubouchi T."/>
            <person name="Morono Y."/>
            <person name="Uchiyama I."/>
            <person name="Ito T."/>
            <person name="Fujiyama A."/>
            <person name="Inagaki F."/>
            <person name="Takami H."/>
        </authorList>
    </citation>
    <scope>NUCLEOTIDE SEQUENCE</scope>
    <source>
        <strain evidence="1">Expedition CK06-06</strain>
    </source>
</reference>